<evidence type="ECO:0000259" key="14">
    <source>
        <dbReference type="PROSITE" id="PS50249"/>
    </source>
</evidence>
<evidence type="ECO:0000313" key="16">
    <source>
        <dbReference type="Proteomes" id="UP001301350"/>
    </source>
</evidence>
<feature type="region of interest" description="Disordered" evidence="13">
    <location>
        <begin position="279"/>
        <end position="359"/>
    </location>
</feature>
<dbReference type="GO" id="GO:0005737">
    <property type="term" value="C:cytoplasm"/>
    <property type="evidence" value="ECO:0007669"/>
    <property type="project" value="UniProtKB-SubCell"/>
</dbReference>
<evidence type="ECO:0000313" key="15">
    <source>
        <dbReference type="EMBL" id="KAK4536552.1"/>
    </source>
</evidence>
<keyword evidence="9" id="KW-0378">Hydrolase</keyword>
<evidence type="ECO:0000256" key="1">
    <source>
        <dbReference type="ARBA" id="ARBA00004123"/>
    </source>
</evidence>
<evidence type="ECO:0000256" key="11">
    <source>
        <dbReference type="ARBA" id="ARBA00023049"/>
    </source>
</evidence>
<dbReference type="GO" id="GO:0008180">
    <property type="term" value="C:COP9 signalosome"/>
    <property type="evidence" value="ECO:0007669"/>
    <property type="project" value="UniProtKB-KW"/>
</dbReference>
<dbReference type="PROSITE" id="PS50249">
    <property type="entry name" value="MPN"/>
    <property type="match status" value="1"/>
</dbReference>
<keyword evidence="12" id="KW-0539">Nucleus</keyword>
<comment type="subcellular location">
    <subcellularLocation>
        <location evidence="2">Cytoplasm</location>
    </subcellularLocation>
    <subcellularLocation>
        <location evidence="1">Nucleus</location>
    </subcellularLocation>
</comment>
<feature type="compositionally biased region" description="Polar residues" evidence="13">
    <location>
        <begin position="344"/>
        <end position="353"/>
    </location>
</feature>
<evidence type="ECO:0000256" key="13">
    <source>
        <dbReference type="SAM" id="MobiDB-lite"/>
    </source>
</evidence>
<dbReference type="InterPro" id="IPR000555">
    <property type="entry name" value="JAMM/MPN+_dom"/>
</dbReference>
<dbReference type="SUPFAM" id="SSF102712">
    <property type="entry name" value="JAB1/MPN domain"/>
    <property type="match status" value="1"/>
</dbReference>
<dbReference type="PANTHER" id="PTHR10410">
    <property type="entry name" value="EUKARYOTIC TRANSLATION INITIATION FACTOR 3 -RELATED"/>
    <property type="match status" value="1"/>
</dbReference>
<evidence type="ECO:0000256" key="8">
    <source>
        <dbReference type="ARBA" id="ARBA00022790"/>
    </source>
</evidence>
<gene>
    <name evidence="15" type="ORF">CDCA_CDCA09G2577</name>
</gene>
<keyword evidence="16" id="KW-1185">Reference proteome</keyword>
<keyword evidence="8" id="KW-0736">Signalosome</keyword>
<keyword evidence="6" id="KW-0645">Protease</keyword>
<evidence type="ECO:0000256" key="10">
    <source>
        <dbReference type="ARBA" id="ARBA00022833"/>
    </source>
</evidence>
<dbReference type="InterPro" id="IPR050242">
    <property type="entry name" value="JAMM_MPN+_peptidase_M67A"/>
</dbReference>
<dbReference type="CDD" id="cd08069">
    <property type="entry name" value="MPN_RPN11_CSN5"/>
    <property type="match status" value="1"/>
</dbReference>
<evidence type="ECO:0000256" key="7">
    <source>
        <dbReference type="ARBA" id="ARBA00022723"/>
    </source>
</evidence>
<sequence length="414" mass="45887">MSLYVECSDALYAHDPAEQGRLRAGRPWLQDARCFTRVQVSSLALMRMVTHCVAGGREEVMGMLQGRLGGDARTLVVTSAFALPVQGTETRVNAQADANEYMVQYVQECERQGVHSEHLIGWYHSHPGYGCWLSGIDVSTQELNQRHQEPWLAIVIDPLRTMASGCVELGAFRTYPEGYTPSGAAEMSAEAAPSIPLQKQDDYGVHAHRYYALEVSLFESTADAAWMRRLQRQYWASTLASSSMRLAREYVADQVGDLLVKTESAEVAVRQERFPAVATAASWRDRGGERVSSSLPPPPPPPVSAEPESSMMGEEEEEDEEEDEETEWPAASISGRMPQAGAVTRTSPRPVQQRNARRRRNAAFCRASVTQLHRLAEDAEVATAEYLQATLTEALKEALFYGFAEERARASQNA</sequence>
<dbReference type="EMBL" id="JANCYW010000009">
    <property type="protein sequence ID" value="KAK4536552.1"/>
    <property type="molecule type" value="Genomic_DNA"/>
</dbReference>
<feature type="compositionally biased region" description="Acidic residues" evidence="13">
    <location>
        <begin position="313"/>
        <end position="327"/>
    </location>
</feature>
<dbReference type="AlphaFoldDB" id="A0AAV9IW40"/>
<dbReference type="Gene3D" id="3.40.140.10">
    <property type="entry name" value="Cytidine Deaminase, domain 2"/>
    <property type="match status" value="1"/>
</dbReference>
<keyword evidence="10" id="KW-0862">Zinc</keyword>
<name>A0AAV9IW40_CYACA</name>
<evidence type="ECO:0000256" key="6">
    <source>
        <dbReference type="ARBA" id="ARBA00022670"/>
    </source>
</evidence>
<dbReference type="Pfam" id="PF01398">
    <property type="entry name" value="JAB"/>
    <property type="match status" value="1"/>
</dbReference>
<evidence type="ECO:0000256" key="5">
    <source>
        <dbReference type="ARBA" id="ARBA00022490"/>
    </source>
</evidence>
<dbReference type="FunFam" id="3.40.140.10:FF:000203">
    <property type="entry name" value="COP9 signalosome complex subunit 5"/>
    <property type="match status" value="1"/>
</dbReference>
<dbReference type="InterPro" id="IPR037518">
    <property type="entry name" value="MPN"/>
</dbReference>
<reference evidence="15 16" key="1">
    <citation type="submission" date="2022-07" db="EMBL/GenBank/DDBJ databases">
        <title>Genome-wide signatures of adaptation to extreme environments.</title>
        <authorList>
            <person name="Cho C.H."/>
            <person name="Yoon H.S."/>
        </authorList>
    </citation>
    <scope>NUCLEOTIDE SEQUENCE [LARGE SCALE GENOMIC DNA]</scope>
    <source>
        <strain evidence="15 16">DBV 063 E5</strain>
    </source>
</reference>
<organism evidence="15 16">
    <name type="scientific">Cyanidium caldarium</name>
    <name type="common">Red alga</name>
    <dbReference type="NCBI Taxonomy" id="2771"/>
    <lineage>
        <taxon>Eukaryota</taxon>
        <taxon>Rhodophyta</taxon>
        <taxon>Bangiophyceae</taxon>
        <taxon>Cyanidiales</taxon>
        <taxon>Cyanidiaceae</taxon>
        <taxon>Cyanidium</taxon>
    </lineage>
</organism>
<dbReference type="SMART" id="SM00232">
    <property type="entry name" value="JAB_MPN"/>
    <property type="match status" value="1"/>
</dbReference>
<proteinExistence type="inferred from homology"/>
<dbReference type="GO" id="GO:0046872">
    <property type="term" value="F:metal ion binding"/>
    <property type="evidence" value="ECO:0007669"/>
    <property type="project" value="UniProtKB-KW"/>
</dbReference>
<dbReference type="Proteomes" id="UP001301350">
    <property type="component" value="Unassembled WGS sequence"/>
</dbReference>
<keyword evidence="7" id="KW-0479">Metal-binding</keyword>
<comment type="similarity">
    <text evidence="3">Belongs to the peptidase M67A family. CSN5 subfamily.</text>
</comment>
<accession>A0AAV9IW40</accession>
<keyword evidence="5" id="KW-0963">Cytoplasm</keyword>
<feature type="domain" description="MPN" evidence="14">
    <location>
        <begin position="38"/>
        <end position="178"/>
    </location>
</feature>
<dbReference type="GO" id="GO:0008237">
    <property type="term" value="F:metallopeptidase activity"/>
    <property type="evidence" value="ECO:0007669"/>
    <property type="project" value="UniProtKB-KW"/>
</dbReference>
<feature type="compositionally biased region" description="Pro residues" evidence="13">
    <location>
        <begin position="295"/>
        <end position="304"/>
    </location>
</feature>
<keyword evidence="11" id="KW-0482">Metalloprotease</keyword>
<dbReference type="GO" id="GO:0006508">
    <property type="term" value="P:proteolysis"/>
    <property type="evidence" value="ECO:0007669"/>
    <property type="project" value="UniProtKB-KW"/>
</dbReference>
<evidence type="ECO:0000256" key="9">
    <source>
        <dbReference type="ARBA" id="ARBA00022801"/>
    </source>
</evidence>
<comment type="caution">
    <text evidence="15">The sequence shown here is derived from an EMBL/GenBank/DDBJ whole genome shotgun (WGS) entry which is preliminary data.</text>
</comment>
<protein>
    <recommendedName>
        <fullName evidence="4">COP9 signalosome complex subunit 5</fullName>
    </recommendedName>
</protein>
<evidence type="ECO:0000256" key="4">
    <source>
        <dbReference type="ARBA" id="ARBA00014880"/>
    </source>
</evidence>
<evidence type="ECO:0000256" key="3">
    <source>
        <dbReference type="ARBA" id="ARBA00006008"/>
    </source>
</evidence>
<evidence type="ECO:0000256" key="2">
    <source>
        <dbReference type="ARBA" id="ARBA00004496"/>
    </source>
</evidence>
<evidence type="ECO:0000256" key="12">
    <source>
        <dbReference type="ARBA" id="ARBA00023242"/>
    </source>
</evidence>